<evidence type="ECO:0000313" key="11">
    <source>
        <dbReference type="Proteomes" id="UP001629113"/>
    </source>
</evidence>
<keyword evidence="9" id="KW-0496">Mitochondrion</keyword>
<dbReference type="PANTHER" id="PTHR10363">
    <property type="entry name" value="BLEOMYCIN HYDROLASE"/>
    <property type="match status" value="1"/>
</dbReference>
<keyword evidence="6 9" id="KW-0788">Thiol protease</keyword>
<keyword evidence="11" id="KW-1185">Reference proteome</keyword>
<comment type="function">
    <text evidence="9">Has aminopeptidase activity, shortening substrate peptides sequentially by 1 amino acid. Has bleomycin hydrolase activity, which can protect the cell from the toxic effects of bleomycin. Has homocysteine-thiolactonase activity, protecting the cell against homocysteine toxicity.</text>
</comment>
<dbReference type="EC" id="3.4.22.40" evidence="2 9"/>
<dbReference type="Proteomes" id="UP001629113">
    <property type="component" value="Unassembled WGS sequence"/>
</dbReference>
<evidence type="ECO:0000256" key="8">
    <source>
        <dbReference type="ARBA" id="ARBA00026080"/>
    </source>
</evidence>
<name>A0ABR4PH93_9HELO</name>
<comment type="subunit">
    <text evidence="8">Homohexamer. Binds to nucleic acids. Binds single-stranded DNA and RNA with higher affinity than double-stranded DNA.</text>
</comment>
<dbReference type="InterPro" id="IPR038765">
    <property type="entry name" value="Papain-like_cys_pep_sf"/>
</dbReference>
<protein>
    <recommendedName>
        <fullName evidence="3 9">Cysteine proteinase 1, mitochondrial</fullName>
        <ecNumber evidence="2 9">3.4.22.40</ecNumber>
    </recommendedName>
</protein>
<evidence type="ECO:0000256" key="7">
    <source>
        <dbReference type="ARBA" id="ARBA00025347"/>
    </source>
</evidence>
<evidence type="ECO:0000256" key="1">
    <source>
        <dbReference type="ARBA" id="ARBA00000423"/>
    </source>
</evidence>
<dbReference type="CDD" id="cd00585">
    <property type="entry name" value="Peptidase_C1B"/>
    <property type="match status" value="1"/>
</dbReference>
<dbReference type="GO" id="GO:0016787">
    <property type="term" value="F:hydrolase activity"/>
    <property type="evidence" value="ECO:0007669"/>
    <property type="project" value="UniProtKB-KW"/>
</dbReference>
<comment type="function">
    <text evidence="7">The normal physiological role of the enzyme is unknown, but it is not essential for the viability of yeast cells. Has aminopeptidase activity, shortening substrate peptides sequentially by 1 amino acid. Has bleomycin hydrolase activity, which can protect the cell from the toxic effects of bleomycin. Has homocysteine-thiolactonase activity, protecting the cell against homocysteine toxicity. Acts as a repressor in the GAL4 regulatory system, but this does not require either the peptidase or nucleic acid-binding activities.</text>
</comment>
<evidence type="ECO:0000256" key="6">
    <source>
        <dbReference type="ARBA" id="ARBA00022807"/>
    </source>
</evidence>
<comment type="caution">
    <text evidence="10">The sequence shown here is derived from an EMBL/GenBank/DDBJ whole genome shotgun (WGS) entry which is preliminary data.</text>
</comment>
<evidence type="ECO:0000313" key="10">
    <source>
        <dbReference type="EMBL" id="KAL3422633.1"/>
    </source>
</evidence>
<dbReference type="SUPFAM" id="SSF54001">
    <property type="entry name" value="Cysteine proteinases"/>
    <property type="match status" value="1"/>
</dbReference>
<gene>
    <name evidence="10" type="ORF">PVAG01_06789</name>
</gene>
<dbReference type="PIRSF" id="PIRSF005700">
    <property type="entry name" value="PepC"/>
    <property type="match status" value="1"/>
</dbReference>
<dbReference type="InterPro" id="IPR000169">
    <property type="entry name" value="Pept_cys_AS"/>
</dbReference>
<comment type="catalytic activity">
    <reaction evidence="1 9">
        <text>Inactivates bleomycin B2 (a cytotoxic glycometallopeptide) by hydrolysis of a carboxyamide bond of beta-aminoalanine, but also shows general aminopeptidase activity. The specificity varies somewhat with source, but amino acid arylamides of Met, Leu and Ala are preferred.</text>
        <dbReference type="EC" id="3.4.22.40"/>
    </reaction>
</comment>
<evidence type="ECO:0000256" key="4">
    <source>
        <dbReference type="ARBA" id="ARBA00022670"/>
    </source>
</evidence>
<comment type="similarity">
    <text evidence="9">Belongs to the peptidase C1 family.</text>
</comment>
<sequence length="507" mass="56776">MGANNSKEVPAPMLNEKLIIERLRAMELKEQNDNDFIHVEKGGIDSTYRHKPSTLSSSDIEDWEHSLLQDPKNRLALTALSSADPKTVLTSRSTKIGDPQIFNIKIPFEGAPITNQRSSGRCWLFASTNVFRVALMKRHNLEAFELSQAYLFFYDKLEKANYFLEQILDTVEEDLDSRLVQTLLASPVGDGGQWDMVYNLVEKYGLVPQVLYPDSFNASSSSAINQLITTKLREDALQLRSLATSSLSAEAKSSSISSVKEKMMKEIHLILTLTLGPPPAPHTEFTWTYLDKNKTACEIKTTPVDFAKELSTPKSIRVTNSTVNSMFSLVNDPRNPYNKLLTVSRLGNIVGGRGITYVNVPMSTMKAAAISMLKAGLPIFFGCDVGKYSNREGIMDLDLIDYELGFNVRLGMKKAQRLMTGESAMTHAMVLTAVHLNEKGEPVRWRVQNSWGEAAGEEGWFVMSDKWMDQFTYQVVVEPRFVSKEVRDVLNTEPLVLPLWDPMGALA</sequence>
<evidence type="ECO:0000256" key="5">
    <source>
        <dbReference type="ARBA" id="ARBA00022801"/>
    </source>
</evidence>
<evidence type="ECO:0000256" key="2">
    <source>
        <dbReference type="ARBA" id="ARBA00012465"/>
    </source>
</evidence>
<dbReference type="Pfam" id="PF03051">
    <property type="entry name" value="Peptidase_C1_2"/>
    <property type="match status" value="1"/>
</dbReference>
<dbReference type="Gene3D" id="3.90.70.10">
    <property type="entry name" value="Cysteine proteinases"/>
    <property type="match status" value="1"/>
</dbReference>
<proteinExistence type="inferred from homology"/>
<accession>A0ABR4PH93</accession>
<organism evidence="10 11">
    <name type="scientific">Phlyctema vagabunda</name>
    <dbReference type="NCBI Taxonomy" id="108571"/>
    <lineage>
        <taxon>Eukaryota</taxon>
        <taxon>Fungi</taxon>
        <taxon>Dikarya</taxon>
        <taxon>Ascomycota</taxon>
        <taxon>Pezizomycotina</taxon>
        <taxon>Leotiomycetes</taxon>
        <taxon>Helotiales</taxon>
        <taxon>Dermateaceae</taxon>
        <taxon>Phlyctema</taxon>
    </lineage>
</organism>
<dbReference type="PROSITE" id="PS00139">
    <property type="entry name" value="THIOL_PROTEASE_CYS"/>
    <property type="match status" value="1"/>
</dbReference>
<dbReference type="PANTHER" id="PTHR10363:SF2">
    <property type="entry name" value="BLEOMYCIN HYDROLASE"/>
    <property type="match status" value="1"/>
</dbReference>
<reference evidence="10 11" key="1">
    <citation type="submission" date="2024-06" db="EMBL/GenBank/DDBJ databases">
        <title>Complete genome of Phlyctema vagabunda strain 19-DSS-EL-015.</title>
        <authorList>
            <person name="Fiorenzani C."/>
        </authorList>
    </citation>
    <scope>NUCLEOTIDE SEQUENCE [LARGE SCALE GENOMIC DNA]</scope>
    <source>
        <strain evidence="10 11">19-DSS-EL-015</strain>
    </source>
</reference>
<keyword evidence="9" id="KW-0963">Cytoplasm</keyword>
<dbReference type="InterPro" id="IPR004134">
    <property type="entry name" value="Peptidase_C1B"/>
</dbReference>
<dbReference type="EMBL" id="JBFCZG010000005">
    <property type="protein sequence ID" value="KAL3422633.1"/>
    <property type="molecule type" value="Genomic_DNA"/>
</dbReference>
<evidence type="ECO:0000256" key="9">
    <source>
        <dbReference type="PIRNR" id="PIRNR005700"/>
    </source>
</evidence>
<evidence type="ECO:0000256" key="3">
    <source>
        <dbReference type="ARBA" id="ARBA00016900"/>
    </source>
</evidence>
<comment type="subcellular location">
    <subcellularLocation>
        <location evidence="9">Mitochondrion</location>
    </subcellularLocation>
    <subcellularLocation>
        <location evidence="9">Cytoplasm</location>
    </subcellularLocation>
</comment>
<keyword evidence="4 9" id="KW-0645">Protease</keyword>
<keyword evidence="5 9" id="KW-0378">Hydrolase</keyword>